<evidence type="ECO:0000256" key="1">
    <source>
        <dbReference type="ARBA" id="ARBA00004141"/>
    </source>
</evidence>
<feature type="transmembrane region" description="Helical" evidence="10">
    <location>
        <begin position="645"/>
        <end position="666"/>
    </location>
</feature>
<evidence type="ECO:0000256" key="8">
    <source>
        <dbReference type="ARBA" id="ARBA00023136"/>
    </source>
</evidence>
<feature type="transmembrane region" description="Helical" evidence="10">
    <location>
        <begin position="47"/>
        <end position="70"/>
    </location>
</feature>
<feature type="transmembrane region" description="Helical" evidence="10">
    <location>
        <begin position="526"/>
        <end position="547"/>
    </location>
</feature>
<evidence type="ECO:0000313" key="15">
    <source>
        <dbReference type="Proteomes" id="UP000834106"/>
    </source>
</evidence>
<keyword evidence="3" id="KW-0813">Transport</keyword>
<feature type="transmembrane region" description="Helical" evidence="10">
    <location>
        <begin position="431"/>
        <end position="453"/>
    </location>
</feature>
<feature type="domain" description="CSC1/OSCA1-like cytosolic" evidence="13">
    <location>
        <begin position="231"/>
        <end position="386"/>
    </location>
</feature>
<feature type="domain" description="CSC1/OSCA1-like N-terminal transmembrane" evidence="12">
    <location>
        <begin position="53"/>
        <end position="210"/>
    </location>
</feature>
<evidence type="ECO:0008006" key="16">
    <source>
        <dbReference type="Google" id="ProtNLM"/>
    </source>
</evidence>
<keyword evidence="7" id="KW-0406">Ion transport</keyword>
<dbReference type="InterPro" id="IPR045122">
    <property type="entry name" value="Csc1-like"/>
</dbReference>
<feature type="transmembrane region" description="Helical" evidence="10">
    <location>
        <begin position="460"/>
        <end position="481"/>
    </location>
</feature>
<keyword evidence="4 10" id="KW-0812">Transmembrane</keyword>
<dbReference type="EMBL" id="OU503050">
    <property type="protein sequence ID" value="CAI9777402.1"/>
    <property type="molecule type" value="Genomic_DNA"/>
</dbReference>
<evidence type="ECO:0000256" key="6">
    <source>
        <dbReference type="ARBA" id="ARBA00022989"/>
    </source>
</evidence>
<sequence>MREQYKHLDASEIPQTLLVQRNIQEQIHSEDSINFYFIVLAKLMFDWIINFEMGINVALCLLFLVLYSILKRKQIYANIYLPRLVSEGISQLGDGYSFERILPYVNWVKGAWHPSEEELLANSGFDAVVFMRIITFGLRVFGVAAIIGICVLLPFNYMGNQLNIDFTDLPNKSLESFSISNVDDGSNRLWVHFCAVYVFSAVVCYYLYSEYDYISCKRIGYFYSSKPQPHQFTVLVRSIPKSSGSSFSESVESFFTEYYSSTYLSHSMVRRTSKLKGLINNADKLHRRLFHLKSKNDTQQRFGRAGFMGLFGGRVDLLDSYEKKLEDMEDNVRTVRSTIAGKEVPAAFVSFKSRFSASIATHIQQGVKPTEWITEPAPDPQDVYWPFFSASFFKKWMCNLAVIVACVLITILFLIPVIIVQGLTHLEQLEIWFPFLKGILSIKIIGQVITGYLPSLILEMFLSFVPPVMVVLSSIQGYIALSQIEKSACIKVLWFFVWNIFFANVLSGSALYRVEVFLEPKRIPEILAVAVPGQASFFIAYVVTSGWTKTVSKELFQLKSAVWISLKSIFCWSSDEEFEVPSFPYHSEIPRILFFGLLGVTYFFLAPLILPFLLGYYCLGYIIYRNQLLNVYAPKFETAGKFWPVVYDSTIFSLILMHVIAIGIFGLKKVPLASSLTIPLPILTLIFNSYCRRRFLPMFKSYPAECLIKKDLHDQRDPTIASFYDKLATIYQDPAMNSVRCSGNSERINSPLLHSVEN</sequence>
<dbReference type="GO" id="GO:0005886">
    <property type="term" value="C:plasma membrane"/>
    <property type="evidence" value="ECO:0007669"/>
    <property type="project" value="TreeGrafter"/>
</dbReference>
<feature type="transmembrane region" description="Helical" evidence="10">
    <location>
        <begin position="189"/>
        <end position="208"/>
    </location>
</feature>
<dbReference type="Pfam" id="PF13967">
    <property type="entry name" value="RSN1_TM"/>
    <property type="match status" value="1"/>
</dbReference>
<evidence type="ECO:0000259" key="12">
    <source>
        <dbReference type="Pfam" id="PF13967"/>
    </source>
</evidence>
<accession>A0AAD2E3I9</accession>
<dbReference type="InterPro" id="IPR003864">
    <property type="entry name" value="CSC1/OSCA1-like_7TM"/>
</dbReference>
<dbReference type="Pfam" id="PF02714">
    <property type="entry name" value="RSN1_7TM"/>
    <property type="match status" value="1"/>
</dbReference>
<evidence type="ECO:0000256" key="7">
    <source>
        <dbReference type="ARBA" id="ARBA00023065"/>
    </source>
</evidence>
<feature type="transmembrane region" description="Helical" evidence="10">
    <location>
        <begin position="493"/>
        <end position="514"/>
    </location>
</feature>
<keyword evidence="15" id="KW-1185">Reference proteome</keyword>
<dbReference type="PANTHER" id="PTHR13018">
    <property type="entry name" value="PROBABLE MEMBRANE PROTEIN DUF221-RELATED"/>
    <property type="match status" value="1"/>
</dbReference>
<organism evidence="14 15">
    <name type="scientific">Fraxinus pennsylvanica</name>
    <dbReference type="NCBI Taxonomy" id="56036"/>
    <lineage>
        <taxon>Eukaryota</taxon>
        <taxon>Viridiplantae</taxon>
        <taxon>Streptophyta</taxon>
        <taxon>Embryophyta</taxon>
        <taxon>Tracheophyta</taxon>
        <taxon>Spermatophyta</taxon>
        <taxon>Magnoliopsida</taxon>
        <taxon>eudicotyledons</taxon>
        <taxon>Gunneridae</taxon>
        <taxon>Pentapetalae</taxon>
        <taxon>asterids</taxon>
        <taxon>lamiids</taxon>
        <taxon>Lamiales</taxon>
        <taxon>Oleaceae</taxon>
        <taxon>Oleeae</taxon>
        <taxon>Fraxinus</taxon>
    </lineage>
</organism>
<feature type="transmembrane region" description="Helical" evidence="10">
    <location>
        <begin position="592"/>
        <end position="624"/>
    </location>
</feature>
<dbReference type="Pfam" id="PF14703">
    <property type="entry name" value="PHM7_cyt"/>
    <property type="match status" value="1"/>
</dbReference>
<evidence type="ECO:0000313" key="14">
    <source>
        <dbReference type="EMBL" id="CAI9777402.1"/>
    </source>
</evidence>
<name>A0AAD2E3I9_9LAMI</name>
<dbReference type="InterPro" id="IPR027815">
    <property type="entry name" value="CSC1/OSCA1-like_cyt"/>
</dbReference>
<dbReference type="GO" id="GO:0005227">
    <property type="term" value="F:calcium-activated cation channel activity"/>
    <property type="evidence" value="ECO:0007669"/>
    <property type="project" value="InterPro"/>
</dbReference>
<keyword evidence="5" id="KW-0106">Calcium</keyword>
<dbReference type="Proteomes" id="UP000834106">
    <property type="component" value="Chromosome 15"/>
</dbReference>
<dbReference type="AlphaFoldDB" id="A0AAD2E3I9"/>
<evidence type="ECO:0000256" key="10">
    <source>
        <dbReference type="SAM" id="Phobius"/>
    </source>
</evidence>
<protein>
    <recommendedName>
        <fullName evidence="16">CSC1-like protein HYP1</fullName>
    </recommendedName>
</protein>
<evidence type="ECO:0000259" key="13">
    <source>
        <dbReference type="Pfam" id="PF14703"/>
    </source>
</evidence>
<evidence type="ECO:0000256" key="2">
    <source>
        <dbReference type="ARBA" id="ARBA00007779"/>
    </source>
</evidence>
<evidence type="ECO:0000256" key="5">
    <source>
        <dbReference type="ARBA" id="ARBA00022837"/>
    </source>
</evidence>
<keyword evidence="8 10" id="KW-0472">Membrane</keyword>
<dbReference type="PANTHER" id="PTHR13018:SF109">
    <property type="entry name" value="CSC1-LIKE PROTEIN HYP1"/>
    <property type="match status" value="1"/>
</dbReference>
<keyword evidence="6 10" id="KW-1133">Transmembrane helix</keyword>
<feature type="transmembrane region" description="Helical" evidence="10">
    <location>
        <begin position="672"/>
        <end position="691"/>
    </location>
</feature>
<evidence type="ECO:0000256" key="9">
    <source>
        <dbReference type="ARBA" id="ARBA00023303"/>
    </source>
</evidence>
<comment type="subcellular location">
    <subcellularLocation>
        <location evidence="1">Membrane</location>
        <topology evidence="1">Multi-pass membrane protein</topology>
    </subcellularLocation>
</comment>
<gene>
    <name evidence="14" type="ORF">FPE_LOCUS24832</name>
</gene>
<evidence type="ECO:0000259" key="11">
    <source>
        <dbReference type="Pfam" id="PF02714"/>
    </source>
</evidence>
<comment type="similarity">
    <text evidence="2">Belongs to the CSC1 (TC 1.A.17) family.</text>
</comment>
<feature type="transmembrane region" description="Helical" evidence="10">
    <location>
        <begin position="136"/>
        <end position="157"/>
    </location>
</feature>
<feature type="domain" description="CSC1/OSCA1-like 7TM region" evidence="11">
    <location>
        <begin position="400"/>
        <end position="665"/>
    </location>
</feature>
<proteinExistence type="inferred from homology"/>
<evidence type="ECO:0000256" key="3">
    <source>
        <dbReference type="ARBA" id="ARBA00022448"/>
    </source>
</evidence>
<keyword evidence="9" id="KW-0407">Ion channel</keyword>
<feature type="transmembrane region" description="Helical" evidence="10">
    <location>
        <begin position="396"/>
        <end position="419"/>
    </location>
</feature>
<evidence type="ECO:0000256" key="4">
    <source>
        <dbReference type="ARBA" id="ARBA00022692"/>
    </source>
</evidence>
<reference evidence="14" key="1">
    <citation type="submission" date="2023-05" db="EMBL/GenBank/DDBJ databases">
        <authorList>
            <person name="Huff M."/>
        </authorList>
    </citation>
    <scope>NUCLEOTIDE SEQUENCE</scope>
</reference>
<dbReference type="InterPro" id="IPR032880">
    <property type="entry name" value="CSC1/OSCA1-like_N"/>
</dbReference>